<gene>
    <name evidence="1" type="ORF">ACE1B6_01595</name>
</gene>
<proteinExistence type="predicted"/>
<keyword evidence="2" id="KW-1185">Reference proteome</keyword>
<dbReference type="Proteomes" id="UP001576776">
    <property type="component" value="Unassembled WGS sequence"/>
</dbReference>
<reference evidence="1 2" key="1">
    <citation type="submission" date="2024-09" db="EMBL/GenBank/DDBJ databases">
        <title>Floridaenema gen nov. (Aerosakkonemataceae, Aerosakkonematales ord. nov., Cyanobacteria) from benthic tropical and subtropical fresh waters, with the description of four new species.</title>
        <authorList>
            <person name="Moretto J.A."/>
            <person name="Berthold D.E."/>
            <person name="Lefler F.W."/>
            <person name="Huang I.-S."/>
            <person name="Laughinghouse H. IV."/>
        </authorList>
    </citation>
    <scope>NUCLEOTIDE SEQUENCE [LARGE SCALE GENOMIC DNA]</scope>
    <source>
        <strain evidence="1 2">BLCC-F154</strain>
    </source>
</reference>
<accession>A0ABV4Y572</accession>
<dbReference type="EMBL" id="JBHFNS010000016">
    <property type="protein sequence ID" value="MFB2933949.1"/>
    <property type="molecule type" value="Genomic_DNA"/>
</dbReference>
<evidence type="ECO:0000313" key="1">
    <source>
        <dbReference type="EMBL" id="MFB2933949.1"/>
    </source>
</evidence>
<sequence length="62" mass="6670">DFSKVYFNEILKIKKDVTTDVDLDGNLATAEADAYGSDTMTQTFATVIEGKYSNSVSIAAAD</sequence>
<protein>
    <submittedName>
        <fullName evidence="1">Uncharacterized protein</fullName>
    </submittedName>
</protein>
<comment type="caution">
    <text evidence="1">The sequence shown here is derived from an EMBL/GenBank/DDBJ whole genome shotgun (WGS) entry which is preliminary data.</text>
</comment>
<feature type="non-terminal residue" evidence="1">
    <location>
        <position position="1"/>
    </location>
</feature>
<organism evidence="1 2">
    <name type="scientific">Floridaenema fluviatile BLCC-F154</name>
    <dbReference type="NCBI Taxonomy" id="3153640"/>
    <lineage>
        <taxon>Bacteria</taxon>
        <taxon>Bacillati</taxon>
        <taxon>Cyanobacteriota</taxon>
        <taxon>Cyanophyceae</taxon>
        <taxon>Oscillatoriophycideae</taxon>
        <taxon>Aerosakkonematales</taxon>
        <taxon>Aerosakkonemataceae</taxon>
        <taxon>Floridanema</taxon>
        <taxon>Floridanema fluviatile</taxon>
    </lineage>
</organism>
<evidence type="ECO:0000313" key="2">
    <source>
        <dbReference type="Proteomes" id="UP001576776"/>
    </source>
</evidence>
<name>A0ABV4Y572_9CYAN</name>